<organism evidence="3 4">
    <name type="scientific">Jiella sonneratiae</name>
    <dbReference type="NCBI Taxonomy" id="2816856"/>
    <lineage>
        <taxon>Bacteria</taxon>
        <taxon>Pseudomonadati</taxon>
        <taxon>Pseudomonadota</taxon>
        <taxon>Alphaproteobacteria</taxon>
        <taxon>Hyphomicrobiales</taxon>
        <taxon>Aurantimonadaceae</taxon>
        <taxon>Jiella</taxon>
    </lineage>
</organism>
<keyword evidence="1" id="KW-0472">Membrane</keyword>
<keyword evidence="1" id="KW-1133">Transmembrane helix</keyword>
<gene>
    <name evidence="3" type="ORF">J1C47_08915</name>
</gene>
<protein>
    <submittedName>
        <fullName evidence="3">Tripartite tricarboxylate transporter TctB family protein</fullName>
    </submittedName>
</protein>
<dbReference type="Proteomes" id="UP000664288">
    <property type="component" value="Unassembled WGS sequence"/>
</dbReference>
<sequence>MKSVSVRLGLWAERIFAAFLFAMGGVLAVYGWDYGLGEMNDIGPGAFPLGLGLVLMALALRCAYEATPEDSAERDLSALLFMVPGIVLWALLIDWAGLVAATAVLVLFCIPAEAKLRPLGALVLAVLLCLAGWLVFIEGFNLPLTLFGAR</sequence>
<accession>A0ABS3J266</accession>
<feature type="domain" description="DUF1468" evidence="2">
    <location>
        <begin position="15"/>
        <end position="144"/>
    </location>
</feature>
<comment type="caution">
    <text evidence="3">The sequence shown here is derived from an EMBL/GenBank/DDBJ whole genome shotgun (WGS) entry which is preliminary data.</text>
</comment>
<evidence type="ECO:0000313" key="4">
    <source>
        <dbReference type="Proteomes" id="UP000664288"/>
    </source>
</evidence>
<keyword evidence="1" id="KW-0812">Transmembrane</keyword>
<feature type="transmembrane region" description="Helical" evidence="1">
    <location>
        <begin position="119"/>
        <end position="137"/>
    </location>
</feature>
<keyword evidence="4" id="KW-1185">Reference proteome</keyword>
<proteinExistence type="predicted"/>
<feature type="transmembrane region" description="Helical" evidence="1">
    <location>
        <begin position="46"/>
        <end position="66"/>
    </location>
</feature>
<evidence type="ECO:0000313" key="3">
    <source>
        <dbReference type="EMBL" id="MBO0903763.1"/>
    </source>
</evidence>
<dbReference type="Pfam" id="PF07331">
    <property type="entry name" value="TctB"/>
    <property type="match status" value="1"/>
</dbReference>
<dbReference type="EMBL" id="JAFMPY010000007">
    <property type="protein sequence ID" value="MBO0903763.1"/>
    <property type="molecule type" value="Genomic_DNA"/>
</dbReference>
<evidence type="ECO:0000256" key="1">
    <source>
        <dbReference type="SAM" id="Phobius"/>
    </source>
</evidence>
<dbReference type="RefSeq" id="WP_207350398.1">
    <property type="nucleotide sequence ID" value="NZ_JAFMPY010000007.1"/>
</dbReference>
<dbReference type="InterPro" id="IPR009936">
    <property type="entry name" value="DUF1468"/>
</dbReference>
<name>A0ABS3J266_9HYPH</name>
<feature type="transmembrane region" description="Helical" evidence="1">
    <location>
        <begin position="86"/>
        <end position="110"/>
    </location>
</feature>
<feature type="transmembrane region" description="Helical" evidence="1">
    <location>
        <begin position="15"/>
        <end position="34"/>
    </location>
</feature>
<reference evidence="3 4" key="1">
    <citation type="submission" date="2021-03" db="EMBL/GenBank/DDBJ databases">
        <title>Whole genome sequence of Jiella sp. MQZ13P-4.</title>
        <authorList>
            <person name="Tuo L."/>
        </authorList>
    </citation>
    <scope>NUCLEOTIDE SEQUENCE [LARGE SCALE GENOMIC DNA]</scope>
    <source>
        <strain evidence="3 4">MQZ13P-4</strain>
    </source>
</reference>
<evidence type="ECO:0000259" key="2">
    <source>
        <dbReference type="Pfam" id="PF07331"/>
    </source>
</evidence>